<comment type="caution">
    <text evidence="1">The sequence shown here is derived from an EMBL/GenBank/DDBJ whole genome shotgun (WGS) entry which is preliminary data.</text>
</comment>
<reference evidence="1 2" key="1">
    <citation type="submission" date="2024-08" db="EMBL/GenBank/DDBJ databases">
        <title>Gnathostoma spinigerum genome.</title>
        <authorList>
            <person name="Gonzalez-Bertolin B."/>
            <person name="Monzon S."/>
            <person name="Zaballos A."/>
            <person name="Jimenez P."/>
            <person name="Dekumyoy P."/>
            <person name="Varona S."/>
            <person name="Cuesta I."/>
            <person name="Sumanam S."/>
            <person name="Adisakwattana P."/>
            <person name="Gasser R.B."/>
            <person name="Hernandez-Gonzalez A."/>
            <person name="Young N.D."/>
            <person name="Perteguer M.J."/>
        </authorList>
    </citation>
    <scope>NUCLEOTIDE SEQUENCE [LARGE SCALE GENOMIC DNA]</scope>
    <source>
        <strain evidence="1">AL3</strain>
        <tissue evidence="1">Liver</tissue>
    </source>
</reference>
<proteinExistence type="predicted"/>
<dbReference type="EMBL" id="JBGFUD010002762">
    <property type="protein sequence ID" value="MFH4977971.1"/>
    <property type="molecule type" value="Genomic_DNA"/>
</dbReference>
<dbReference type="Proteomes" id="UP001608902">
    <property type="component" value="Unassembled WGS sequence"/>
</dbReference>
<accession>A0ABD6EFI1</accession>
<name>A0ABD6EFI1_9BILA</name>
<organism evidence="1 2">
    <name type="scientific">Gnathostoma spinigerum</name>
    <dbReference type="NCBI Taxonomy" id="75299"/>
    <lineage>
        <taxon>Eukaryota</taxon>
        <taxon>Metazoa</taxon>
        <taxon>Ecdysozoa</taxon>
        <taxon>Nematoda</taxon>
        <taxon>Chromadorea</taxon>
        <taxon>Rhabditida</taxon>
        <taxon>Spirurina</taxon>
        <taxon>Gnathostomatomorpha</taxon>
        <taxon>Gnathostomatoidea</taxon>
        <taxon>Gnathostomatidae</taxon>
        <taxon>Gnathostoma</taxon>
    </lineage>
</organism>
<evidence type="ECO:0000313" key="2">
    <source>
        <dbReference type="Proteomes" id="UP001608902"/>
    </source>
</evidence>
<evidence type="ECO:0000313" key="1">
    <source>
        <dbReference type="EMBL" id="MFH4977971.1"/>
    </source>
</evidence>
<protein>
    <submittedName>
        <fullName evidence="1">Uncharacterized protein</fullName>
    </submittedName>
</protein>
<sequence>MDAETVQLVRSRFCVGPVGDGQWPPSPDEIIRRNDMRHPRQADDILHGHNHDQGHPNMQRLADPHFLPPRRELWRMRDEDEVPVEHRGGQGEEQIGDNNELDLLASPVRGERRFAALQHPRNLREEFEQQRWMLRHNNGIFPIDHPFHLAGGDHVFIPPLNLPLV</sequence>
<dbReference type="AlphaFoldDB" id="A0ABD6EFI1"/>
<gene>
    <name evidence="1" type="ORF">AB6A40_004680</name>
</gene>
<keyword evidence="2" id="KW-1185">Reference proteome</keyword>